<proteinExistence type="predicted"/>
<dbReference type="Gene3D" id="3.40.50.150">
    <property type="entry name" value="Vaccinia Virus protein VP39"/>
    <property type="match status" value="1"/>
</dbReference>
<protein>
    <submittedName>
        <fullName evidence="1">Class I SAM-dependent methyltransferase</fullName>
    </submittedName>
</protein>
<organism evidence="1 2">
    <name type="scientific">Candidatus Iainarchaeum sp</name>
    <dbReference type="NCBI Taxonomy" id="3101447"/>
    <lineage>
        <taxon>Archaea</taxon>
        <taxon>Candidatus Iainarchaeota</taxon>
        <taxon>Candidatus Iainarchaeia</taxon>
        <taxon>Candidatus Iainarchaeales</taxon>
        <taxon>Candidatus Iainarchaeaceae</taxon>
        <taxon>Candidatus Iainarchaeum</taxon>
    </lineage>
</organism>
<gene>
    <name evidence="1" type="ORF">J4215_01560</name>
</gene>
<reference evidence="1" key="2">
    <citation type="submission" date="2021-05" db="EMBL/GenBank/DDBJ databases">
        <title>Protein family content uncovers lineage relationships and bacterial pathway maintenance mechanisms in DPANN archaea.</title>
        <authorList>
            <person name="Castelle C.J."/>
            <person name="Meheust R."/>
            <person name="Jaffe A.L."/>
            <person name="Seitz K."/>
            <person name="Gong X."/>
            <person name="Baker B.J."/>
            <person name="Banfield J.F."/>
        </authorList>
    </citation>
    <scope>NUCLEOTIDE SEQUENCE</scope>
    <source>
        <strain evidence="1">RIFCSPLOWO2_01_FULL_AR10_48_17</strain>
    </source>
</reference>
<evidence type="ECO:0000313" key="2">
    <source>
        <dbReference type="Proteomes" id="UP000675968"/>
    </source>
</evidence>
<dbReference type="GO" id="GO:0032259">
    <property type="term" value="P:methylation"/>
    <property type="evidence" value="ECO:0007669"/>
    <property type="project" value="UniProtKB-KW"/>
</dbReference>
<comment type="caution">
    <text evidence="1">The sequence shown here is derived from an EMBL/GenBank/DDBJ whole genome shotgun (WGS) entry which is preliminary data.</text>
</comment>
<dbReference type="InterPro" id="IPR029063">
    <property type="entry name" value="SAM-dependent_MTases_sf"/>
</dbReference>
<evidence type="ECO:0000313" key="1">
    <source>
        <dbReference type="EMBL" id="MBS3061250.1"/>
    </source>
</evidence>
<reference evidence="1" key="1">
    <citation type="submission" date="2021-03" db="EMBL/GenBank/DDBJ databases">
        <authorList>
            <person name="Jaffe A."/>
        </authorList>
    </citation>
    <scope>NUCLEOTIDE SEQUENCE</scope>
    <source>
        <strain evidence="1">RIFCSPLOWO2_01_FULL_AR10_48_17</strain>
    </source>
</reference>
<name>A0A8T4L910_9ARCH</name>
<keyword evidence="1" id="KW-0808">Transferase</keyword>
<dbReference type="SUPFAM" id="SSF53335">
    <property type="entry name" value="S-adenosyl-L-methionine-dependent methyltransferases"/>
    <property type="match status" value="1"/>
</dbReference>
<dbReference type="AlphaFoldDB" id="A0A8T4L910"/>
<accession>A0A8T4L910</accession>
<sequence length="241" mass="27375">MVRRVRRVGELGTGLWPSKIVDFALNPRHSKTEFVGVDSLPKVDYGRLLRERGAKEKPTNLTVLSKTDAVAYLLARPANYFSHVYAHFLLQHVGFEVRKKLHAELFRTLQPGARFTTVDEAHYGPQFRSELVAAGFVVKMKRLTPRELLGIGSENSKMNAQAKLDMAKNIRLLRLTLTAKSFQAALDHDKRVSIQAVRQKLLARKGNQTPEGRKAVERMLSDPDLMYSEKPFVRLIAMKPR</sequence>
<keyword evidence="1" id="KW-0489">Methyltransferase</keyword>
<dbReference type="Proteomes" id="UP000675968">
    <property type="component" value="Unassembled WGS sequence"/>
</dbReference>
<dbReference type="EMBL" id="JAGVWC010000008">
    <property type="protein sequence ID" value="MBS3061250.1"/>
    <property type="molecule type" value="Genomic_DNA"/>
</dbReference>
<dbReference type="GO" id="GO:0008168">
    <property type="term" value="F:methyltransferase activity"/>
    <property type="evidence" value="ECO:0007669"/>
    <property type="project" value="UniProtKB-KW"/>
</dbReference>